<accession>A0A9X1PSY6</accession>
<keyword evidence="2" id="KW-0472">Membrane</keyword>
<keyword evidence="1" id="KW-0175">Coiled coil</keyword>
<dbReference type="AlphaFoldDB" id="A0A9X1PSY6"/>
<feature type="transmembrane region" description="Helical" evidence="2">
    <location>
        <begin position="12"/>
        <end position="31"/>
    </location>
</feature>
<keyword evidence="2" id="KW-1133">Transmembrane helix</keyword>
<proteinExistence type="predicted"/>
<feature type="transmembrane region" description="Helical" evidence="2">
    <location>
        <begin position="338"/>
        <end position="361"/>
    </location>
</feature>
<dbReference type="RefSeq" id="WP_234658081.1">
    <property type="nucleotide sequence ID" value="NZ_CP094997.1"/>
</dbReference>
<protein>
    <submittedName>
        <fullName evidence="3">Uncharacterized protein</fullName>
    </submittedName>
</protein>
<feature type="transmembrane region" description="Helical" evidence="2">
    <location>
        <begin position="260"/>
        <end position="279"/>
    </location>
</feature>
<evidence type="ECO:0000313" key="3">
    <source>
        <dbReference type="EMBL" id="MCF0065103.1"/>
    </source>
</evidence>
<organism evidence="3 4">
    <name type="scientific">Dyadobacter chenwenxiniae</name>
    <dbReference type="NCBI Taxonomy" id="2906456"/>
    <lineage>
        <taxon>Bacteria</taxon>
        <taxon>Pseudomonadati</taxon>
        <taxon>Bacteroidota</taxon>
        <taxon>Cytophagia</taxon>
        <taxon>Cytophagales</taxon>
        <taxon>Spirosomataceae</taxon>
        <taxon>Dyadobacter</taxon>
    </lineage>
</organism>
<gene>
    <name evidence="3" type="ORF">LXM26_26555</name>
</gene>
<feature type="coiled-coil region" evidence="1">
    <location>
        <begin position="99"/>
        <end position="126"/>
    </location>
</feature>
<keyword evidence="4" id="KW-1185">Reference proteome</keyword>
<evidence type="ECO:0000256" key="2">
    <source>
        <dbReference type="SAM" id="Phobius"/>
    </source>
</evidence>
<sequence length="376" mass="42791">MKESLESTRNIHQILIVTSVIIISFSVSLLLKETVFERAKKRLESCAISLRDDINSDYVRLTTDSIPRVINHEEVERFKSDSFSASLGRGRNRADDFQLRMARMDLKFSNDRIAELKAEIDSAGDDLFYYKENNEELSELYVERAGFRNKLSRLEKAYADDVEKIKNNETIPLPTMPHGKYDGQKVAVGDLSKYWAKRTGSDMFVEEIAESERFRLLLSANIRMSVTDFGKFLETEMKSQKNNPDSEIDLIGVKVAAKTIVILAPFIVIAIMIYLLMLINHLNDTATLREDTDEIANFPWIGVFRGRITAFGFFLATTVIPFLGAFSPHYASRGIDGLSTWSFWAFFIVFGIFSLLIHASIASLHKVINLKSKIKI</sequence>
<dbReference type="Proteomes" id="UP001139000">
    <property type="component" value="Unassembled WGS sequence"/>
</dbReference>
<name>A0A9X1PSY6_9BACT</name>
<comment type="caution">
    <text evidence="3">The sequence shown here is derived from an EMBL/GenBank/DDBJ whole genome shotgun (WGS) entry which is preliminary data.</text>
</comment>
<evidence type="ECO:0000256" key="1">
    <source>
        <dbReference type="SAM" id="Coils"/>
    </source>
</evidence>
<dbReference type="EMBL" id="JAJTTC010000010">
    <property type="protein sequence ID" value="MCF0065103.1"/>
    <property type="molecule type" value="Genomic_DNA"/>
</dbReference>
<reference evidence="3" key="1">
    <citation type="submission" date="2021-12" db="EMBL/GenBank/DDBJ databases">
        <title>Novel species in genus Dyadobacter.</title>
        <authorList>
            <person name="Ma C."/>
        </authorList>
    </citation>
    <scope>NUCLEOTIDE SEQUENCE</scope>
    <source>
        <strain evidence="3">LJ419</strain>
    </source>
</reference>
<evidence type="ECO:0000313" key="4">
    <source>
        <dbReference type="Proteomes" id="UP001139000"/>
    </source>
</evidence>
<keyword evidence="2" id="KW-0812">Transmembrane</keyword>
<feature type="transmembrane region" description="Helical" evidence="2">
    <location>
        <begin position="308"/>
        <end position="326"/>
    </location>
</feature>